<evidence type="ECO:0000256" key="1">
    <source>
        <dbReference type="ARBA" id="ARBA00023125"/>
    </source>
</evidence>
<dbReference type="SUPFAM" id="SSF47413">
    <property type="entry name" value="lambda repressor-like DNA-binding domains"/>
    <property type="match status" value="1"/>
</dbReference>
<proteinExistence type="predicted"/>
<keyword evidence="4" id="KW-1185">Reference proteome</keyword>
<dbReference type="Gene3D" id="2.60.120.10">
    <property type="entry name" value="Jelly Rolls"/>
    <property type="match status" value="1"/>
</dbReference>
<dbReference type="Pfam" id="PF13560">
    <property type="entry name" value="HTH_31"/>
    <property type="match status" value="1"/>
</dbReference>
<dbReference type="PANTHER" id="PTHR46797">
    <property type="entry name" value="HTH-TYPE TRANSCRIPTIONAL REGULATOR"/>
    <property type="match status" value="1"/>
</dbReference>
<dbReference type="InterPro" id="IPR050807">
    <property type="entry name" value="TransReg_Diox_bact_type"/>
</dbReference>
<keyword evidence="1" id="KW-0238">DNA-binding</keyword>
<evidence type="ECO:0000313" key="3">
    <source>
        <dbReference type="EMBL" id="GAA0896298.1"/>
    </source>
</evidence>
<dbReference type="CDD" id="cd02209">
    <property type="entry name" value="cupin_XRE_C"/>
    <property type="match status" value="1"/>
</dbReference>
<dbReference type="Pfam" id="PF07883">
    <property type="entry name" value="Cupin_2"/>
    <property type="match status" value="1"/>
</dbReference>
<organism evidence="3 4">
    <name type="scientific">Pseudonocardia zijingensis</name>
    <dbReference type="NCBI Taxonomy" id="153376"/>
    <lineage>
        <taxon>Bacteria</taxon>
        <taxon>Bacillati</taxon>
        <taxon>Actinomycetota</taxon>
        <taxon>Actinomycetes</taxon>
        <taxon>Pseudonocardiales</taxon>
        <taxon>Pseudonocardiaceae</taxon>
        <taxon>Pseudonocardia</taxon>
    </lineage>
</organism>
<dbReference type="SMART" id="SM00530">
    <property type="entry name" value="HTH_XRE"/>
    <property type="match status" value="1"/>
</dbReference>
<dbReference type="CDD" id="cd00093">
    <property type="entry name" value="HTH_XRE"/>
    <property type="match status" value="1"/>
</dbReference>
<dbReference type="SUPFAM" id="SSF51182">
    <property type="entry name" value="RmlC-like cupins"/>
    <property type="match status" value="1"/>
</dbReference>
<evidence type="ECO:0000259" key="2">
    <source>
        <dbReference type="PROSITE" id="PS50943"/>
    </source>
</evidence>
<dbReference type="RefSeq" id="WP_343944457.1">
    <property type="nucleotide sequence ID" value="NZ_BAAAHP010000168.1"/>
</dbReference>
<dbReference type="EMBL" id="BAAAHP010000168">
    <property type="protein sequence ID" value="GAA0896298.1"/>
    <property type="molecule type" value="Genomic_DNA"/>
</dbReference>
<sequence length="187" mass="19920">MSDESAPGGSDLGARLRALRARHGLSARQVAEAAAVSPAYLSRLEHGKVSPTVDTLTRVVQAMGESVASLFVDDSGGGPVVRRSARRTVHHRGVADEILTPPHATRLEVLETVIEPGAGSGPDDYHHPGDEECVVVLDGALVMWLDGERHDLATGDAITFACRTPHRWANPAARPARVLWVITPASY</sequence>
<dbReference type="InterPro" id="IPR014710">
    <property type="entry name" value="RmlC-like_jellyroll"/>
</dbReference>
<feature type="domain" description="HTH cro/C1-type" evidence="2">
    <location>
        <begin position="16"/>
        <end position="70"/>
    </location>
</feature>
<accession>A0ABP3YP80</accession>
<dbReference type="Proteomes" id="UP001499967">
    <property type="component" value="Unassembled WGS sequence"/>
</dbReference>
<dbReference type="InterPro" id="IPR011051">
    <property type="entry name" value="RmlC_Cupin_sf"/>
</dbReference>
<comment type="caution">
    <text evidence="3">The sequence shown here is derived from an EMBL/GenBank/DDBJ whole genome shotgun (WGS) entry which is preliminary data.</text>
</comment>
<evidence type="ECO:0000313" key="4">
    <source>
        <dbReference type="Proteomes" id="UP001499967"/>
    </source>
</evidence>
<name>A0ABP3YP80_9PSEU</name>
<dbReference type="PANTHER" id="PTHR46797:SF2">
    <property type="entry name" value="TRANSCRIPTIONAL REGULATOR"/>
    <property type="match status" value="1"/>
</dbReference>
<protein>
    <submittedName>
        <fullName evidence="3">Cupin domain-containing protein</fullName>
    </submittedName>
</protein>
<gene>
    <name evidence="3" type="ORF">GCM10009559_54540</name>
</gene>
<dbReference type="Gene3D" id="1.10.260.40">
    <property type="entry name" value="lambda repressor-like DNA-binding domains"/>
    <property type="match status" value="1"/>
</dbReference>
<dbReference type="InterPro" id="IPR001387">
    <property type="entry name" value="Cro/C1-type_HTH"/>
</dbReference>
<reference evidence="4" key="1">
    <citation type="journal article" date="2019" name="Int. J. Syst. Evol. Microbiol.">
        <title>The Global Catalogue of Microorganisms (GCM) 10K type strain sequencing project: providing services to taxonomists for standard genome sequencing and annotation.</title>
        <authorList>
            <consortium name="The Broad Institute Genomics Platform"/>
            <consortium name="The Broad Institute Genome Sequencing Center for Infectious Disease"/>
            <person name="Wu L."/>
            <person name="Ma J."/>
        </authorList>
    </citation>
    <scope>NUCLEOTIDE SEQUENCE [LARGE SCALE GENOMIC DNA]</scope>
    <source>
        <strain evidence="4">JCM 11117</strain>
    </source>
</reference>
<dbReference type="InterPro" id="IPR013096">
    <property type="entry name" value="Cupin_2"/>
</dbReference>
<dbReference type="InterPro" id="IPR010982">
    <property type="entry name" value="Lambda_DNA-bd_dom_sf"/>
</dbReference>
<dbReference type="PROSITE" id="PS50943">
    <property type="entry name" value="HTH_CROC1"/>
    <property type="match status" value="1"/>
</dbReference>